<gene>
    <name evidence="1" type="ORF">PACLA_8A071834</name>
</gene>
<dbReference type="Proteomes" id="UP001152795">
    <property type="component" value="Unassembled WGS sequence"/>
</dbReference>
<dbReference type="OrthoDB" id="8195376at2759"/>
<reference evidence="1" key="1">
    <citation type="submission" date="2020-04" db="EMBL/GenBank/DDBJ databases">
        <authorList>
            <person name="Alioto T."/>
            <person name="Alioto T."/>
            <person name="Gomez Garrido J."/>
        </authorList>
    </citation>
    <scope>NUCLEOTIDE SEQUENCE</scope>
    <source>
        <strain evidence="1">A484AB</strain>
    </source>
</reference>
<dbReference type="AlphaFoldDB" id="A0A6S7KJ32"/>
<comment type="caution">
    <text evidence="1">The sequence shown here is derived from an EMBL/GenBank/DDBJ whole genome shotgun (WGS) entry which is preliminary data.</text>
</comment>
<protein>
    <submittedName>
        <fullName evidence="1">Uncharacterized protein</fullName>
    </submittedName>
</protein>
<organism evidence="1 2">
    <name type="scientific">Paramuricea clavata</name>
    <name type="common">Red gorgonian</name>
    <name type="synonym">Violescent sea-whip</name>
    <dbReference type="NCBI Taxonomy" id="317549"/>
    <lineage>
        <taxon>Eukaryota</taxon>
        <taxon>Metazoa</taxon>
        <taxon>Cnidaria</taxon>
        <taxon>Anthozoa</taxon>
        <taxon>Octocorallia</taxon>
        <taxon>Malacalcyonacea</taxon>
        <taxon>Plexauridae</taxon>
        <taxon>Paramuricea</taxon>
    </lineage>
</organism>
<sequence length="203" mass="23056">MPPKKSSQQSGDGASGTSVNLPFISAEIGKLTKLDISSCSPERFEIWKQRWDCVITITRFYELSNETQKALFINALSDDTIKRMNNLGQQDVETLIESFQRQVCGSSNIFVHEYEFHKRVQGSNESFDEFYNDLQTLLNKCQYKDCCQSSTRMSCKNRILLASLVAGIKFHDIRKGLLCIQDLTLDKAVQYIQVDEATSSQAD</sequence>
<keyword evidence="2" id="KW-1185">Reference proteome</keyword>
<dbReference type="PANTHER" id="PTHR33198:SF19">
    <property type="entry name" value="CCHC-TYPE DOMAIN-CONTAINING PROTEIN"/>
    <property type="match status" value="1"/>
</dbReference>
<feature type="non-terminal residue" evidence="1">
    <location>
        <position position="203"/>
    </location>
</feature>
<dbReference type="EMBL" id="CACRXK020029497">
    <property type="protein sequence ID" value="CAB4042110.1"/>
    <property type="molecule type" value="Genomic_DNA"/>
</dbReference>
<evidence type="ECO:0000313" key="2">
    <source>
        <dbReference type="Proteomes" id="UP001152795"/>
    </source>
</evidence>
<accession>A0A6S7KJ32</accession>
<dbReference type="PANTHER" id="PTHR33198">
    <property type="entry name" value="ANK_REP_REGION DOMAIN-CONTAINING PROTEIN-RELATED"/>
    <property type="match status" value="1"/>
</dbReference>
<proteinExistence type="predicted"/>
<evidence type="ECO:0000313" key="1">
    <source>
        <dbReference type="EMBL" id="CAB4042110.1"/>
    </source>
</evidence>
<name>A0A6S7KJ32_PARCT</name>